<reference evidence="3" key="1">
    <citation type="journal article" date="2019" name="Int. J. Syst. Evol. Microbiol.">
        <title>The Global Catalogue of Microorganisms (GCM) 10K type strain sequencing project: providing services to taxonomists for standard genome sequencing and annotation.</title>
        <authorList>
            <consortium name="The Broad Institute Genomics Platform"/>
            <consortium name="The Broad Institute Genome Sequencing Center for Infectious Disease"/>
            <person name="Wu L."/>
            <person name="Ma J."/>
        </authorList>
    </citation>
    <scope>NUCLEOTIDE SEQUENCE [LARGE SCALE GENOMIC DNA]</scope>
    <source>
        <strain evidence="3">CCM 8702</strain>
    </source>
</reference>
<gene>
    <name evidence="2" type="ORF">GCM10007362_27980</name>
</gene>
<dbReference type="EMBL" id="BMDD01000003">
    <property type="protein sequence ID" value="GGH80134.1"/>
    <property type="molecule type" value="Genomic_DNA"/>
</dbReference>
<evidence type="ECO:0000313" key="3">
    <source>
        <dbReference type="Proteomes" id="UP000605427"/>
    </source>
</evidence>
<evidence type="ECO:0000313" key="2">
    <source>
        <dbReference type="EMBL" id="GGH80134.1"/>
    </source>
</evidence>
<name>A0ABQ1ZV60_9BACL</name>
<organism evidence="2 3">
    <name type="scientific">Saccharibacillus endophyticus</name>
    <dbReference type="NCBI Taxonomy" id="2060666"/>
    <lineage>
        <taxon>Bacteria</taxon>
        <taxon>Bacillati</taxon>
        <taxon>Bacillota</taxon>
        <taxon>Bacilli</taxon>
        <taxon>Bacillales</taxon>
        <taxon>Paenibacillaceae</taxon>
        <taxon>Saccharibacillus</taxon>
    </lineage>
</organism>
<dbReference type="Proteomes" id="UP000605427">
    <property type="component" value="Unassembled WGS sequence"/>
</dbReference>
<feature type="region of interest" description="Disordered" evidence="1">
    <location>
        <begin position="27"/>
        <end position="76"/>
    </location>
</feature>
<proteinExistence type="predicted"/>
<sequence>MAEIDAAFAVHVSVAAFGRKKRLFAKKPAEGTSGSVDERATFGESQTALTHRPSEEGFSSLPSADEVNGYSGIHFR</sequence>
<keyword evidence="3" id="KW-1185">Reference proteome</keyword>
<evidence type="ECO:0000256" key="1">
    <source>
        <dbReference type="SAM" id="MobiDB-lite"/>
    </source>
</evidence>
<comment type="caution">
    <text evidence="2">The sequence shown here is derived from an EMBL/GenBank/DDBJ whole genome shotgun (WGS) entry which is preliminary data.</text>
</comment>
<protein>
    <submittedName>
        <fullName evidence="2">Uncharacterized protein</fullName>
    </submittedName>
</protein>
<accession>A0ABQ1ZV60</accession>